<comment type="caution">
    <text evidence="1">The sequence shown here is derived from an EMBL/GenBank/DDBJ whole genome shotgun (WGS) entry which is preliminary data.</text>
</comment>
<name>A0A4C1VVF8_EUMVA</name>
<protein>
    <submittedName>
        <fullName evidence="1">Uncharacterized protein</fullName>
    </submittedName>
</protein>
<reference evidence="1 2" key="1">
    <citation type="journal article" date="2019" name="Commun. Biol.">
        <title>The bagworm genome reveals a unique fibroin gene that provides high tensile strength.</title>
        <authorList>
            <person name="Kono N."/>
            <person name="Nakamura H."/>
            <person name="Ohtoshi R."/>
            <person name="Tomita M."/>
            <person name="Numata K."/>
            <person name="Arakawa K."/>
        </authorList>
    </citation>
    <scope>NUCLEOTIDE SEQUENCE [LARGE SCALE GENOMIC DNA]</scope>
</reference>
<keyword evidence="2" id="KW-1185">Reference proteome</keyword>
<dbReference type="EMBL" id="BGZK01000407">
    <property type="protein sequence ID" value="GBP41837.1"/>
    <property type="molecule type" value="Genomic_DNA"/>
</dbReference>
<sequence length="130" mass="15012">MAFFLLTPVEFLDHKSTAIYSAVFLFMGPYARHRSRTTLTERKVIVNYGLHRCSSNTSNSLDLYICNSPLLWNQSFNRLNIFLSDCVWRPTCLCFIFRPSPSAFELRNQLKTIAPEQADSSKVTKRSKHS</sequence>
<dbReference type="Proteomes" id="UP000299102">
    <property type="component" value="Unassembled WGS sequence"/>
</dbReference>
<accession>A0A4C1VVF8</accession>
<organism evidence="1 2">
    <name type="scientific">Eumeta variegata</name>
    <name type="common">Bagworm moth</name>
    <name type="synonym">Eumeta japonica</name>
    <dbReference type="NCBI Taxonomy" id="151549"/>
    <lineage>
        <taxon>Eukaryota</taxon>
        <taxon>Metazoa</taxon>
        <taxon>Ecdysozoa</taxon>
        <taxon>Arthropoda</taxon>
        <taxon>Hexapoda</taxon>
        <taxon>Insecta</taxon>
        <taxon>Pterygota</taxon>
        <taxon>Neoptera</taxon>
        <taxon>Endopterygota</taxon>
        <taxon>Lepidoptera</taxon>
        <taxon>Glossata</taxon>
        <taxon>Ditrysia</taxon>
        <taxon>Tineoidea</taxon>
        <taxon>Psychidae</taxon>
        <taxon>Oiketicinae</taxon>
        <taxon>Eumeta</taxon>
    </lineage>
</organism>
<dbReference type="AlphaFoldDB" id="A0A4C1VVF8"/>
<proteinExistence type="predicted"/>
<evidence type="ECO:0000313" key="2">
    <source>
        <dbReference type="Proteomes" id="UP000299102"/>
    </source>
</evidence>
<evidence type="ECO:0000313" key="1">
    <source>
        <dbReference type="EMBL" id="GBP41837.1"/>
    </source>
</evidence>
<gene>
    <name evidence="1" type="ORF">EVAR_86807_1</name>
</gene>